<evidence type="ECO:0000259" key="1">
    <source>
        <dbReference type="PROSITE" id="PS51384"/>
    </source>
</evidence>
<dbReference type="PROSITE" id="PS51384">
    <property type="entry name" value="FAD_FR"/>
    <property type="match status" value="1"/>
</dbReference>
<dbReference type="KEGG" id="rhs:A3Q41_00908"/>
<proteinExistence type="predicted"/>
<dbReference type="Gene3D" id="2.30.110.10">
    <property type="entry name" value="Electron Transport, Fmn-binding Protein, Chain A"/>
    <property type="match status" value="1"/>
</dbReference>
<dbReference type="InterPro" id="IPR012349">
    <property type="entry name" value="Split_barrel_FMN-bd"/>
</dbReference>
<dbReference type="OrthoDB" id="9786134at2"/>
<dbReference type="SUPFAM" id="SSF52343">
    <property type="entry name" value="Ferredoxin reductase-like, C-terminal NADP-linked domain"/>
    <property type="match status" value="1"/>
</dbReference>
<gene>
    <name evidence="2" type="ORF">A3Q41_00908</name>
</gene>
<dbReference type="InterPro" id="IPR017938">
    <property type="entry name" value="Riboflavin_synthase-like_b-brl"/>
</dbReference>
<dbReference type="PANTHER" id="PTHR42815">
    <property type="entry name" value="FAD-BINDING, PUTATIVE (AFU_ORTHOLOGUE AFUA_6G07600)-RELATED"/>
    <property type="match status" value="1"/>
</dbReference>
<keyword evidence="3" id="KW-1185">Reference proteome</keyword>
<reference evidence="3" key="2">
    <citation type="submission" date="2016-04" db="EMBL/GenBank/DDBJ databases">
        <title>Complete Genome and Plasmid Sequences for Rhodococcus fascians D188 and Draft Sequences for Rhodococcus spp. Isolates PBTS 1 and PBTS 2.</title>
        <authorList>
            <person name="Stamer R."/>
            <person name="Vereecke D."/>
            <person name="Zhang Y."/>
            <person name="Schilkey F."/>
            <person name="Devitt N."/>
            <person name="Randall J."/>
        </authorList>
    </citation>
    <scope>NUCLEOTIDE SEQUENCE [LARGE SCALE GENOMIC DNA]</scope>
    <source>
        <strain evidence="3">PBTS2</strain>
    </source>
</reference>
<dbReference type="PATRIC" id="fig|1653479.3.peg.928"/>
<accession>A0A143QHB8</accession>
<dbReference type="Proteomes" id="UP000076038">
    <property type="component" value="Chromosome"/>
</dbReference>
<dbReference type="GO" id="GO:0016491">
    <property type="term" value="F:oxidoreductase activity"/>
    <property type="evidence" value="ECO:0007669"/>
    <property type="project" value="InterPro"/>
</dbReference>
<evidence type="ECO:0000313" key="2">
    <source>
        <dbReference type="EMBL" id="AMY22226.1"/>
    </source>
</evidence>
<dbReference type="RefSeq" id="WP_141214861.1">
    <property type="nucleotide sequence ID" value="NZ_CP015220.1"/>
</dbReference>
<protein>
    <recommendedName>
        <fullName evidence="1">FAD-binding FR-type domain-containing protein</fullName>
    </recommendedName>
</protein>
<dbReference type="SUPFAM" id="SSF63380">
    <property type="entry name" value="Riboflavin synthase domain-like"/>
    <property type="match status" value="1"/>
</dbReference>
<name>A0A143QHB8_RHOFA</name>
<sequence>MHRLLQVPYEDNPTVPGLPAAYGPWMSRSPLVALGTIGVDGRVWTTLLGGAPGTATVAADSVLRVRFRTRLEPRPADPGAHWTGTDPVLEGLVGDEATNGRGRLVSGLVIDLEHRGRVKIAGRLHDGMVMERRTNTTPSETSEPIDVQVNVAVDETLGNCPKYLNKRAITPYASSPQLITDSLPLPADALALIGRSDTFLISSRHGAHSMDTNIRGGATGFVRIFSNSDTEGVTLVYPEYSGNRLYQTLGNITSDRAVGLTFPDFDTGDILYLTGRAEVLIGDAAESVLPHSSMAVRIDIEAVRFVREGLAFRGTLLDPSPYNPPVRRLAREVGGSGRRPRSADRMLASLIHKLPITPTISRYTFRLSPGESSTPVRWRAGQHVTLDFSDRLDRGWSHMCDHDPSSLNDDFIRTFTVSSEPNTSGSNVFEITVREHGPVSRLLSRWTPGSDLAVPVMGFGGEDDTRYGDTQPDTDDVVVVASGIGITPFMAQAHAAHESGLALTLLWSIRTEDLALAVDVIEQVGHLGMAITVFITGQLDTDGHAKARTLEQLRARTYIRRMTAADVKAVGHVGRRQFYVCADRPLHQAVLEWVAGEDVRFEAFDY</sequence>
<dbReference type="Gene3D" id="3.40.50.80">
    <property type="entry name" value="Nucleotide-binding domain of ferredoxin-NADP reductase (FNR) module"/>
    <property type="match status" value="1"/>
</dbReference>
<evidence type="ECO:0000313" key="3">
    <source>
        <dbReference type="Proteomes" id="UP000076038"/>
    </source>
</evidence>
<feature type="domain" description="FAD-binding FR-type" evidence="1">
    <location>
        <begin position="343"/>
        <end position="473"/>
    </location>
</feature>
<dbReference type="PANTHER" id="PTHR42815:SF2">
    <property type="entry name" value="FAD-BINDING, PUTATIVE (AFU_ORTHOLOGUE AFUA_6G07600)-RELATED"/>
    <property type="match status" value="1"/>
</dbReference>
<dbReference type="EMBL" id="CP015220">
    <property type="protein sequence ID" value="AMY22226.1"/>
    <property type="molecule type" value="Genomic_DNA"/>
</dbReference>
<organism evidence="2 3">
    <name type="scientific">Rhodococcoides fascians</name>
    <name type="common">Rhodococcus fascians</name>
    <dbReference type="NCBI Taxonomy" id="1828"/>
    <lineage>
        <taxon>Bacteria</taxon>
        <taxon>Bacillati</taxon>
        <taxon>Actinomycetota</taxon>
        <taxon>Actinomycetes</taxon>
        <taxon>Mycobacteriales</taxon>
        <taxon>Nocardiaceae</taxon>
        <taxon>Rhodococcoides</taxon>
    </lineage>
</organism>
<dbReference type="AlphaFoldDB" id="A0A143QHB8"/>
<dbReference type="InterPro" id="IPR039261">
    <property type="entry name" value="FNR_nucleotide-bd"/>
</dbReference>
<dbReference type="Gene3D" id="2.40.30.10">
    <property type="entry name" value="Translation factors"/>
    <property type="match status" value="1"/>
</dbReference>
<reference evidence="2 3" key="1">
    <citation type="journal article" date="2016" name="Genome Announc.">
        <title>Complete Genome and Plasmid Sequences for Rhodococcus fascians D188 and Draft Sequences for Rhodococcus Isolates PBTS 1 and PBTS 2.</title>
        <authorList>
            <person name="Stamler R.A."/>
            <person name="Vereecke D."/>
            <person name="Zhang Y."/>
            <person name="Schilkey F."/>
            <person name="Devitt N."/>
            <person name="Randall J.J."/>
        </authorList>
    </citation>
    <scope>NUCLEOTIDE SEQUENCE [LARGE SCALE GENOMIC DNA]</scope>
    <source>
        <strain evidence="2 3">PBTS2</strain>
    </source>
</reference>
<dbReference type="InterPro" id="IPR017927">
    <property type="entry name" value="FAD-bd_FR_type"/>
</dbReference>